<dbReference type="Proteomes" id="UP000247602">
    <property type="component" value="Unassembled WGS sequence"/>
</dbReference>
<dbReference type="Pfam" id="PF05305">
    <property type="entry name" value="DUF732"/>
    <property type="match status" value="1"/>
</dbReference>
<evidence type="ECO:0000256" key="2">
    <source>
        <dbReference type="SAM" id="Phobius"/>
    </source>
</evidence>
<dbReference type="InterPro" id="IPR007969">
    <property type="entry name" value="DUF732"/>
</dbReference>
<dbReference type="AlphaFoldDB" id="A0A323VD76"/>
<dbReference type="EMBL" id="QKNV01000018">
    <property type="protein sequence ID" value="PZA22862.1"/>
    <property type="molecule type" value="Genomic_DNA"/>
</dbReference>
<protein>
    <recommendedName>
        <fullName evidence="3">DUF732 domain-containing protein</fullName>
    </recommendedName>
</protein>
<keyword evidence="5" id="KW-1185">Reference proteome</keyword>
<proteinExistence type="predicted"/>
<evidence type="ECO:0000313" key="4">
    <source>
        <dbReference type="EMBL" id="PZA22862.1"/>
    </source>
</evidence>
<organism evidence="4 5">
    <name type="scientific">Modestobacter versicolor</name>
    <dbReference type="NCBI Taxonomy" id="429133"/>
    <lineage>
        <taxon>Bacteria</taxon>
        <taxon>Bacillati</taxon>
        <taxon>Actinomycetota</taxon>
        <taxon>Actinomycetes</taxon>
        <taxon>Geodermatophilales</taxon>
        <taxon>Geodermatophilaceae</taxon>
        <taxon>Modestobacter</taxon>
    </lineage>
</organism>
<keyword evidence="2" id="KW-0812">Transmembrane</keyword>
<sequence>MPPRCDWRVTGLWSSSLMDTVHAVSISETEPSDDEGVEPARPGGVDGDNANLIARQARTASRWRAVVGIAALLIFTCVGMAVIVATNGEEKDGVSMDAAPTSNPFLERPTPSAGHARPSAYTPPPATGSYAPVPTKPLAPGTPSDATNADDSFLSTISVHPNFSSVPDAQLIEAGHAICDLLDTGADIAAVGAAAGGSGLTSDELVVLAVSAVGAYCPEYESQF</sequence>
<keyword evidence="2" id="KW-1133">Transmembrane helix</keyword>
<keyword evidence="2" id="KW-0472">Membrane</keyword>
<feature type="domain" description="DUF732" evidence="3">
    <location>
        <begin position="149"/>
        <end position="219"/>
    </location>
</feature>
<gene>
    <name evidence="4" type="ORF">DMO24_03065</name>
</gene>
<comment type="caution">
    <text evidence="4">The sequence shown here is derived from an EMBL/GenBank/DDBJ whole genome shotgun (WGS) entry which is preliminary data.</text>
</comment>
<accession>A0A323VD76</accession>
<feature type="transmembrane region" description="Helical" evidence="2">
    <location>
        <begin position="65"/>
        <end position="85"/>
    </location>
</feature>
<evidence type="ECO:0000256" key="1">
    <source>
        <dbReference type="SAM" id="MobiDB-lite"/>
    </source>
</evidence>
<feature type="region of interest" description="Disordered" evidence="1">
    <location>
        <begin position="92"/>
        <end position="149"/>
    </location>
</feature>
<reference evidence="4 5" key="1">
    <citation type="submission" date="2018-06" db="EMBL/GenBank/DDBJ databases">
        <title>Draft genome sequence of Modestobacter versicolor CP153-2.</title>
        <authorList>
            <person name="Gundlapally S.R."/>
        </authorList>
    </citation>
    <scope>NUCLEOTIDE SEQUENCE [LARGE SCALE GENOMIC DNA]</scope>
    <source>
        <strain evidence="4 5">CP153-2</strain>
    </source>
</reference>
<feature type="region of interest" description="Disordered" evidence="1">
    <location>
        <begin position="27"/>
        <end position="48"/>
    </location>
</feature>
<name>A0A323VD76_9ACTN</name>
<evidence type="ECO:0000259" key="3">
    <source>
        <dbReference type="Pfam" id="PF05305"/>
    </source>
</evidence>
<evidence type="ECO:0000313" key="5">
    <source>
        <dbReference type="Proteomes" id="UP000247602"/>
    </source>
</evidence>